<protein>
    <submittedName>
        <fullName evidence="1">Uncharacterized protein</fullName>
    </submittedName>
</protein>
<reference evidence="1 2" key="1">
    <citation type="submission" date="2024-09" db="EMBL/GenBank/DDBJ databases">
        <authorList>
            <person name="Ruan L."/>
        </authorList>
    </citation>
    <scope>NUCLEOTIDE SEQUENCE [LARGE SCALE GENOMIC DNA]</scope>
    <source>
        <strain evidence="1 2">D33</strain>
    </source>
</reference>
<sequence>MPGQELELSGAIVSFAGAAKAAQKVMASGEDPMTIKEYSFTANLTTDFNINNQTDVGLTYWRMSLKDKLTIDYKEHWGLEVKCTIVPSATLTQDS</sequence>
<comment type="caution">
    <text evidence="1">The sequence shown here is derived from an EMBL/GenBank/DDBJ whole genome shotgun (WGS) entry which is preliminary data.</text>
</comment>
<proteinExistence type="predicted"/>
<gene>
    <name evidence="1" type="ORF">ACE3NQ_29575</name>
</gene>
<evidence type="ECO:0000313" key="1">
    <source>
        <dbReference type="EMBL" id="MFB5685065.1"/>
    </source>
</evidence>
<dbReference type="EMBL" id="JBHILM010000056">
    <property type="protein sequence ID" value="MFB5685065.1"/>
    <property type="molecule type" value="Genomic_DNA"/>
</dbReference>
<evidence type="ECO:0000313" key="2">
    <source>
        <dbReference type="Proteomes" id="UP001580407"/>
    </source>
</evidence>
<accession>A0ABV5BHI3</accession>
<dbReference type="RefSeq" id="WP_375528727.1">
    <property type="nucleotide sequence ID" value="NZ_JBHILM010000056.1"/>
</dbReference>
<name>A0ABV5BHI3_9BACL</name>
<dbReference type="Proteomes" id="UP001580407">
    <property type="component" value="Unassembled WGS sequence"/>
</dbReference>
<keyword evidence="2" id="KW-1185">Reference proteome</keyword>
<organism evidence="1 2">
    <name type="scientific">Paenibacillus terreus</name>
    <dbReference type="NCBI Taxonomy" id="1387834"/>
    <lineage>
        <taxon>Bacteria</taxon>
        <taxon>Bacillati</taxon>
        <taxon>Bacillota</taxon>
        <taxon>Bacilli</taxon>
        <taxon>Bacillales</taxon>
        <taxon>Paenibacillaceae</taxon>
        <taxon>Paenibacillus</taxon>
    </lineage>
</organism>